<feature type="region of interest" description="Disordered" evidence="1">
    <location>
        <begin position="1"/>
        <end position="44"/>
    </location>
</feature>
<organism evidence="3 4">
    <name type="scientific">Cellulomonas biazotea</name>
    <dbReference type="NCBI Taxonomy" id="1709"/>
    <lineage>
        <taxon>Bacteria</taxon>
        <taxon>Bacillati</taxon>
        <taxon>Actinomycetota</taxon>
        <taxon>Actinomycetes</taxon>
        <taxon>Micrococcales</taxon>
        <taxon>Cellulomonadaceae</taxon>
        <taxon>Cellulomonas</taxon>
    </lineage>
</organism>
<protein>
    <recommendedName>
        <fullName evidence="2">Pyrrolo-quinoline quinone repeat domain-containing protein</fullName>
    </recommendedName>
</protein>
<dbReference type="RefSeq" id="WP_130781841.1">
    <property type="nucleotide sequence ID" value="NZ_BIMR01000188.1"/>
</dbReference>
<proteinExistence type="predicted"/>
<name>A0A402DT04_9CELL</name>
<dbReference type="InterPro" id="IPR002372">
    <property type="entry name" value="PQQ_rpt_dom"/>
</dbReference>
<accession>A0A402DT04</accession>
<dbReference type="Gene3D" id="2.130.10.10">
    <property type="entry name" value="YVTN repeat-like/Quinoprotein amine dehydrogenase"/>
    <property type="match status" value="2"/>
</dbReference>
<dbReference type="PANTHER" id="PTHR34512">
    <property type="entry name" value="CELL SURFACE PROTEIN"/>
    <property type="match status" value="1"/>
</dbReference>
<dbReference type="AlphaFoldDB" id="A0A402DT04"/>
<dbReference type="EMBL" id="BIMR01000188">
    <property type="protein sequence ID" value="GCE77241.1"/>
    <property type="molecule type" value="Genomic_DNA"/>
</dbReference>
<comment type="caution">
    <text evidence="3">The sequence shown here is derived from an EMBL/GenBank/DDBJ whole genome shotgun (WGS) entry which is preliminary data.</text>
</comment>
<dbReference type="InterPro" id="IPR015943">
    <property type="entry name" value="WD40/YVTN_repeat-like_dom_sf"/>
</dbReference>
<feature type="domain" description="Pyrrolo-quinoline quinone repeat" evidence="2">
    <location>
        <begin position="253"/>
        <end position="435"/>
    </location>
</feature>
<dbReference type="InterPro" id="IPR011047">
    <property type="entry name" value="Quinoprotein_ADH-like_sf"/>
</dbReference>
<dbReference type="Proteomes" id="UP000289954">
    <property type="component" value="Unassembled WGS sequence"/>
</dbReference>
<dbReference type="SUPFAM" id="SSF50998">
    <property type="entry name" value="Quinoprotein alcohol dehydrogenase-like"/>
    <property type="match status" value="1"/>
</dbReference>
<dbReference type="OrthoDB" id="4823409at2"/>
<evidence type="ECO:0000313" key="4">
    <source>
        <dbReference type="Proteomes" id="UP000289954"/>
    </source>
</evidence>
<evidence type="ECO:0000256" key="1">
    <source>
        <dbReference type="SAM" id="MobiDB-lite"/>
    </source>
</evidence>
<evidence type="ECO:0000313" key="3">
    <source>
        <dbReference type="EMBL" id="GCE77241.1"/>
    </source>
</evidence>
<dbReference type="Pfam" id="PF13360">
    <property type="entry name" value="PQQ_2"/>
    <property type="match status" value="1"/>
</dbReference>
<gene>
    <name evidence="3" type="ORF">CBZ_22970</name>
</gene>
<keyword evidence="4" id="KW-1185">Reference proteome</keyword>
<evidence type="ECO:0000259" key="2">
    <source>
        <dbReference type="Pfam" id="PF13360"/>
    </source>
</evidence>
<sequence length="504" mass="53432">MPRGERLTEVELVEDDDVDLTPRHVPAPGGPDDADPAGAGRRPRRTWREWRRHGRWVVPVAVAAVGLLATQTLLDSRAAAVDARIAALPGAIADVGAELTALWTPTDDERWYPVAFVGGTGVGPTVLDDGSPAVLARDLSTGQEVWSVAIAPAVPELLRSDTWGVSSCLPPPAELADPGRAPETLVCFTADAFRTAGPAEEQRRPAPQWSRLVVVDLHDGTIRSQADVPPAWSAATLGDVTALAWLDDERHVVVAGVDTVTGEERWRYRSPDDEPDDDSAGWLSVSEAGGHAVVFTGAGQTYALSATGERRDDLALDQTWSGIGRLVARTDLGRNRVVRAGLPDLEVLGTLSTRVLDDGSVPGLEVSSAGGTVWGWDGRTGRQLWETELTEVVVPSGTPATVADGRVHLPTSAGTVALDARTGEVVWTYTTPVTTGQIEVMCDGPHIVLVVADPSASGPPSLDVLDRRTGTLVRTVAVPDDLQWLTRLGPRLLGYSEESAVVLG</sequence>
<feature type="compositionally biased region" description="Low complexity" evidence="1">
    <location>
        <begin position="26"/>
        <end position="40"/>
    </location>
</feature>
<reference evidence="3 4" key="1">
    <citation type="submission" date="2019-01" db="EMBL/GenBank/DDBJ databases">
        <title>Draft genome sequence of Cellulomonas takizawaensis strain TKZ-21.</title>
        <authorList>
            <person name="Yamamura H."/>
            <person name="Hayashi T."/>
            <person name="Hamada M."/>
            <person name="Serisawa Y."/>
            <person name="Matsuyama K."/>
            <person name="Nakagawa Y."/>
            <person name="Otoguro M."/>
            <person name="Yanagida F."/>
            <person name="Hayakawa M."/>
        </authorList>
    </citation>
    <scope>NUCLEOTIDE SEQUENCE [LARGE SCALE GENOMIC DNA]</scope>
    <source>
        <strain evidence="3 4">NBRC12680</strain>
    </source>
</reference>
<dbReference type="PANTHER" id="PTHR34512:SF30">
    <property type="entry name" value="OUTER MEMBRANE PROTEIN ASSEMBLY FACTOR BAMB"/>
    <property type="match status" value="1"/>
</dbReference>